<protein>
    <submittedName>
        <fullName evidence="1">Uncharacterized protein</fullName>
    </submittedName>
</protein>
<name>A0ABV2WNL9_9NOCA</name>
<reference evidence="1 2" key="1">
    <citation type="submission" date="2024-06" db="EMBL/GenBank/DDBJ databases">
        <title>The Natural Products Discovery Center: Release of the First 8490 Sequenced Strains for Exploring Actinobacteria Biosynthetic Diversity.</title>
        <authorList>
            <person name="Kalkreuter E."/>
            <person name="Kautsar S.A."/>
            <person name="Yang D."/>
            <person name="Bader C.D."/>
            <person name="Teijaro C.N."/>
            <person name="Fluegel L."/>
            <person name="Davis C.M."/>
            <person name="Simpson J.R."/>
            <person name="Lauterbach L."/>
            <person name="Steele A.D."/>
            <person name="Gui C."/>
            <person name="Meng S."/>
            <person name="Li G."/>
            <person name="Viehrig K."/>
            <person name="Ye F."/>
            <person name="Su P."/>
            <person name="Kiefer A.F."/>
            <person name="Nichols A."/>
            <person name="Cepeda A.J."/>
            <person name="Yan W."/>
            <person name="Fan B."/>
            <person name="Jiang Y."/>
            <person name="Adhikari A."/>
            <person name="Zheng C.-J."/>
            <person name="Schuster L."/>
            <person name="Cowan T.M."/>
            <person name="Smanski M.J."/>
            <person name="Chevrette M.G."/>
            <person name="De Carvalho L.P.S."/>
            <person name="Shen B."/>
        </authorList>
    </citation>
    <scope>NUCLEOTIDE SEQUENCE [LARGE SCALE GENOMIC DNA]</scope>
    <source>
        <strain evidence="1 2">NPDC019708</strain>
    </source>
</reference>
<gene>
    <name evidence="1" type="ORF">ABZ510_11510</name>
</gene>
<dbReference type="EMBL" id="JBEYBF010000006">
    <property type="protein sequence ID" value="MEU1952480.1"/>
    <property type="molecule type" value="Genomic_DNA"/>
</dbReference>
<sequence>MSGQQIRDTLAGLLGDRGAADIAALPVNHGLRNSGNQGVRLVYTPAAAGSGGTVSGQVEEMRIPQGGILEDHWSAAKLGEFAFHRPTDGSASSWSARLLGDRKKIGSTAERLPAELAEVAPGFDTDQVRSTVADAVTRMSKDKLARRGGALDVEAGGDQLTVRASAGVMPLQMTSPNWILLQTTLTRTDGS</sequence>
<comment type="caution">
    <text evidence="1">The sequence shown here is derived from an EMBL/GenBank/DDBJ whole genome shotgun (WGS) entry which is preliminary data.</text>
</comment>
<keyword evidence="2" id="KW-1185">Reference proteome</keyword>
<evidence type="ECO:0000313" key="2">
    <source>
        <dbReference type="Proteomes" id="UP001550628"/>
    </source>
</evidence>
<dbReference type="RefSeq" id="WP_356955619.1">
    <property type="nucleotide sequence ID" value="NZ_JBEYBD010000004.1"/>
</dbReference>
<dbReference type="Proteomes" id="UP001550628">
    <property type="component" value="Unassembled WGS sequence"/>
</dbReference>
<organism evidence="1 2">
    <name type="scientific">Nocardia rhamnosiphila</name>
    <dbReference type="NCBI Taxonomy" id="426716"/>
    <lineage>
        <taxon>Bacteria</taxon>
        <taxon>Bacillati</taxon>
        <taxon>Actinomycetota</taxon>
        <taxon>Actinomycetes</taxon>
        <taxon>Mycobacteriales</taxon>
        <taxon>Nocardiaceae</taxon>
        <taxon>Nocardia</taxon>
    </lineage>
</organism>
<accession>A0ABV2WNL9</accession>
<evidence type="ECO:0000313" key="1">
    <source>
        <dbReference type="EMBL" id="MEU1952480.1"/>
    </source>
</evidence>
<proteinExistence type="predicted"/>